<evidence type="ECO:0000313" key="2">
    <source>
        <dbReference type="Proteomes" id="UP001165289"/>
    </source>
</evidence>
<dbReference type="Proteomes" id="UP001165289">
    <property type="component" value="Unassembled WGS sequence"/>
</dbReference>
<comment type="caution">
    <text evidence="1">The sequence shown here is derived from an EMBL/GenBank/DDBJ whole genome shotgun (WGS) entry which is preliminary data.</text>
</comment>
<sequence>MAEKLGASTVYSVFVSILKIEHSVKISFDNLFDNIDEEKIGSIEWVKFENIIQGAYILPDYTEVHKARLENLRRTVKNRRTSQRYYQRKKNLNGKDSVEKD</sequence>
<evidence type="ECO:0000313" key="1">
    <source>
        <dbReference type="EMBL" id="KAI6655270.1"/>
    </source>
</evidence>
<organism evidence="1 2">
    <name type="scientific">Oopsacas minuta</name>
    <dbReference type="NCBI Taxonomy" id="111878"/>
    <lineage>
        <taxon>Eukaryota</taxon>
        <taxon>Metazoa</taxon>
        <taxon>Porifera</taxon>
        <taxon>Hexactinellida</taxon>
        <taxon>Hexasterophora</taxon>
        <taxon>Lyssacinosida</taxon>
        <taxon>Leucopsacidae</taxon>
        <taxon>Oopsacas</taxon>
    </lineage>
</organism>
<dbReference type="EMBL" id="JAKMXF010000210">
    <property type="protein sequence ID" value="KAI6655270.1"/>
    <property type="molecule type" value="Genomic_DNA"/>
</dbReference>
<gene>
    <name evidence="1" type="ORF">LOD99_2558</name>
</gene>
<reference evidence="1 2" key="1">
    <citation type="journal article" date="2023" name="BMC Biol.">
        <title>The compact genome of the sponge Oopsacas minuta (Hexactinellida) is lacking key metazoan core genes.</title>
        <authorList>
            <person name="Santini S."/>
            <person name="Schenkelaars Q."/>
            <person name="Jourda C."/>
            <person name="Duchesne M."/>
            <person name="Belahbib H."/>
            <person name="Rocher C."/>
            <person name="Selva M."/>
            <person name="Riesgo A."/>
            <person name="Vervoort M."/>
            <person name="Leys S.P."/>
            <person name="Kodjabachian L."/>
            <person name="Le Bivic A."/>
            <person name="Borchiellini C."/>
            <person name="Claverie J.M."/>
            <person name="Renard E."/>
        </authorList>
    </citation>
    <scope>NUCLEOTIDE SEQUENCE [LARGE SCALE GENOMIC DNA]</scope>
    <source>
        <strain evidence="1">SPO-2</strain>
    </source>
</reference>
<name>A0AAV7K3W5_9METZ</name>
<proteinExistence type="predicted"/>
<protein>
    <submittedName>
        <fullName evidence="1">Uncharacterized protein</fullName>
    </submittedName>
</protein>
<dbReference type="AlphaFoldDB" id="A0AAV7K3W5"/>
<accession>A0AAV7K3W5</accession>
<keyword evidence="2" id="KW-1185">Reference proteome</keyword>